<gene>
    <name evidence="2" type="ORF">SHI21_19095</name>
</gene>
<keyword evidence="1" id="KW-0732">Signal</keyword>
<evidence type="ECO:0000256" key="1">
    <source>
        <dbReference type="SAM" id="SignalP"/>
    </source>
</evidence>
<comment type="caution">
    <text evidence="2">The sequence shown here is derived from an EMBL/GenBank/DDBJ whole genome shotgun (WGS) entry which is preliminary data.</text>
</comment>
<dbReference type="RefSeq" id="WP_323578709.1">
    <property type="nucleotide sequence ID" value="NZ_JAYGJQ010000003.1"/>
</dbReference>
<feature type="signal peptide" evidence="1">
    <location>
        <begin position="1"/>
        <end position="20"/>
    </location>
</feature>
<dbReference type="PROSITE" id="PS51257">
    <property type="entry name" value="PROKAR_LIPOPROTEIN"/>
    <property type="match status" value="1"/>
</dbReference>
<name>A0ABU5W3H6_9BACT</name>
<sequence>MKTKKIISIFFMAVLLASCAHEKYEVDPITGINPGDIRDTLRDNVSKFRRCYESQLDSSKTPRELEANATFKFVVNEKGSVGKSEVKSSDIQSAQALICMKNILEGLKFPAAINAKSYEVTQPMNFYPPRS</sequence>
<dbReference type="Proteomes" id="UP001302274">
    <property type="component" value="Unassembled WGS sequence"/>
</dbReference>
<feature type="chain" id="PRO_5046354812" evidence="1">
    <location>
        <begin position="21"/>
        <end position="131"/>
    </location>
</feature>
<keyword evidence="3" id="KW-1185">Reference proteome</keyword>
<evidence type="ECO:0000313" key="2">
    <source>
        <dbReference type="EMBL" id="MEA9358350.1"/>
    </source>
</evidence>
<evidence type="ECO:0000313" key="3">
    <source>
        <dbReference type="Proteomes" id="UP001302274"/>
    </source>
</evidence>
<reference evidence="2 3" key="1">
    <citation type="submission" date="2023-11" db="EMBL/GenBank/DDBJ databases">
        <title>A Novel Polar Bacteriovorax (B. antarcticus) Isolated from the Biocrust in Antarctica.</title>
        <authorList>
            <person name="Mun W."/>
            <person name="Choi S.Y."/>
            <person name="Mitchell R.J."/>
        </authorList>
    </citation>
    <scope>NUCLEOTIDE SEQUENCE [LARGE SCALE GENOMIC DNA]</scope>
    <source>
        <strain evidence="2 3">PP10</strain>
    </source>
</reference>
<dbReference type="EMBL" id="JAYGJQ010000003">
    <property type="protein sequence ID" value="MEA9358350.1"/>
    <property type="molecule type" value="Genomic_DNA"/>
</dbReference>
<accession>A0ABU5W3H6</accession>
<organism evidence="2 3">
    <name type="scientific">Bacteriovorax antarcticus</name>
    <dbReference type="NCBI Taxonomy" id="3088717"/>
    <lineage>
        <taxon>Bacteria</taxon>
        <taxon>Pseudomonadati</taxon>
        <taxon>Bdellovibrionota</taxon>
        <taxon>Bacteriovoracia</taxon>
        <taxon>Bacteriovoracales</taxon>
        <taxon>Bacteriovoracaceae</taxon>
        <taxon>Bacteriovorax</taxon>
    </lineage>
</organism>
<protein>
    <submittedName>
        <fullName evidence="2">AgmX/PglI C-terminal domain-containing protein</fullName>
    </submittedName>
</protein>
<proteinExistence type="predicted"/>
<dbReference type="NCBIfam" id="NF033768">
    <property type="entry name" value="myxo_SS_tail"/>
    <property type="match status" value="1"/>
</dbReference>
<dbReference type="InterPro" id="IPR049806">
    <property type="entry name" value="MasK-like_C"/>
</dbReference>